<dbReference type="Gene3D" id="1.25.40.10">
    <property type="entry name" value="Tetratricopeptide repeat domain"/>
    <property type="match status" value="1"/>
</dbReference>
<dbReference type="STRING" id="280699.M1UVN8"/>
<dbReference type="PANTHER" id="PTHR14094">
    <property type="entry name" value="SIGNAL RECOGNITION PARTICLE 72"/>
    <property type="match status" value="1"/>
</dbReference>
<evidence type="ECO:0000256" key="1">
    <source>
        <dbReference type="SAM" id="MobiDB-lite"/>
    </source>
</evidence>
<reference evidence="2 3" key="1">
    <citation type="journal article" date="2004" name="Nature">
        <title>Genome sequence of the ultrasmall unicellular red alga Cyanidioschyzon merolae 10D.</title>
        <authorList>
            <person name="Matsuzaki M."/>
            <person name="Misumi O."/>
            <person name="Shin-i T."/>
            <person name="Maruyama S."/>
            <person name="Takahara M."/>
            <person name="Miyagishima S."/>
            <person name="Mori T."/>
            <person name="Nishida K."/>
            <person name="Yagisawa F."/>
            <person name="Nishida K."/>
            <person name="Yoshida Y."/>
            <person name="Nishimura Y."/>
            <person name="Nakao S."/>
            <person name="Kobayashi T."/>
            <person name="Momoyama Y."/>
            <person name="Higashiyama T."/>
            <person name="Minoda A."/>
            <person name="Sano M."/>
            <person name="Nomoto H."/>
            <person name="Oishi K."/>
            <person name="Hayashi H."/>
            <person name="Ohta F."/>
            <person name="Nishizaka S."/>
            <person name="Haga S."/>
            <person name="Miura S."/>
            <person name="Morishita T."/>
            <person name="Kabeya Y."/>
            <person name="Terasawa K."/>
            <person name="Suzuki Y."/>
            <person name="Ishii Y."/>
            <person name="Asakawa S."/>
            <person name="Takano H."/>
            <person name="Ohta N."/>
            <person name="Kuroiwa H."/>
            <person name="Tanaka K."/>
            <person name="Shimizu N."/>
            <person name="Sugano S."/>
            <person name="Sato N."/>
            <person name="Nozaki H."/>
            <person name="Ogasawara N."/>
            <person name="Kohara Y."/>
            <person name="Kuroiwa T."/>
        </authorList>
    </citation>
    <scope>NUCLEOTIDE SEQUENCE [LARGE SCALE GENOMIC DNA]</scope>
    <source>
        <strain evidence="2 3">10D</strain>
    </source>
</reference>
<proteinExistence type="predicted"/>
<feature type="compositionally biased region" description="Basic residues" evidence="1">
    <location>
        <begin position="571"/>
        <end position="581"/>
    </location>
</feature>
<dbReference type="InterPro" id="IPR026270">
    <property type="entry name" value="SRP72"/>
</dbReference>
<dbReference type="GO" id="GO:0005786">
    <property type="term" value="C:signal recognition particle, endoplasmic reticulum targeting"/>
    <property type="evidence" value="ECO:0007669"/>
    <property type="project" value="TreeGrafter"/>
</dbReference>
<organism evidence="2 3">
    <name type="scientific">Cyanidioschyzon merolae (strain NIES-3377 / 10D)</name>
    <name type="common">Unicellular red alga</name>
    <dbReference type="NCBI Taxonomy" id="280699"/>
    <lineage>
        <taxon>Eukaryota</taxon>
        <taxon>Rhodophyta</taxon>
        <taxon>Bangiophyceae</taxon>
        <taxon>Cyanidiales</taxon>
        <taxon>Cyanidiaceae</taxon>
        <taxon>Cyanidioschyzon</taxon>
    </lineage>
</organism>
<keyword evidence="3" id="KW-1185">Reference proteome</keyword>
<feature type="compositionally biased region" description="Polar residues" evidence="1">
    <location>
        <begin position="530"/>
        <end position="545"/>
    </location>
</feature>
<dbReference type="RefSeq" id="XP_005538127.1">
    <property type="nucleotide sequence ID" value="XM_005538070.1"/>
</dbReference>
<dbReference type="PANTHER" id="PTHR14094:SF9">
    <property type="entry name" value="SIGNAL RECOGNITION PARTICLE SUBUNIT SRP72"/>
    <property type="match status" value="1"/>
</dbReference>
<gene>
    <name evidence="2" type="ORF">CYME_CMQ194C</name>
</gene>
<protein>
    <submittedName>
        <fullName evidence="2">Similar to signal recognition particle targeting component SRP72</fullName>
    </submittedName>
</protein>
<feature type="compositionally biased region" description="Low complexity" evidence="1">
    <location>
        <begin position="550"/>
        <end position="561"/>
    </location>
</feature>
<feature type="region of interest" description="Disordered" evidence="1">
    <location>
        <begin position="518"/>
        <end position="635"/>
    </location>
</feature>
<dbReference type="HOGENOM" id="CLU_406744_0_0_1"/>
<sequence>MDAETSRQAETLRALERALVRTEHDKVLALSSQLLEGPVTQPSSSDRSEEAALLRARLFQVRGTARANLGQTEAAVADLEQVPEVFRDESLRFLLAYLYYQIRNLSAAKQHIPQETAEGAEFPSTSRRSWDLLRAQVAYVEGKLDQAANTWLRLLSSSVDHAETGALWTNWFAAQSSKSAPVDLSGDASQGLGVLRDAQLYEGLFNVALWCSLRGDADTATDLLEDARRVAVSELGTEQHVDVARIDVQRGCLLQHQGQELAAQAVYAQLATWQAPRAIVPVDGTTDWVRAFNLSVIEGCLDALLDSEPSTWTVTDAQRQILYWDRALVAIQRKQPRIALDAAEAAFMHRNDAAMLKACALDSLGRHEDAEQLLLAHHLVMPAAQLRYQRGDLTGALALLEQLPILDSPTNSGTVLGRNQPANVLFRVSVYRRQGQLQRALEALQEIDHRKLSTRRLYVEILLENKQYNDALDYLAKDAISDCVLESYRLIALSYIDPLAAEQVLPKHIEERIAREASIRSHQGGWRAPTSESTFGTLRSNQQGPYDTEPAAARAASARPSDAGNAETVASRRRRGHRKSRNPLPQSFRADAPPPDPSRWLPRHQRPGSRRKARRQAGAPGSATTDRATQGKIETATELDAQIRAASAAAKVLPMKGAATKLAGKRRVRPSRAGRS</sequence>
<accession>M1UVN8</accession>
<dbReference type="KEGG" id="cme:CYME_CMQ194C"/>
<dbReference type="GO" id="GO:0008312">
    <property type="term" value="F:7S RNA binding"/>
    <property type="evidence" value="ECO:0007669"/>
    <property type="project" value="TreeGrafter"/>
</dbReference>
<dbReference type="Gramene" id="CMQ194CT">
    <property type="protein sequence ID" value="CMQ194CT"/>
    <property type="gene ID" value="CMQ194C"/>
</dbReference>
<reference evidence="2 3" key="2">
    <citation type="journal article" date="2007" name="BMC Biol.">
        <title>A 100%-complete sequence reveals unusually simple genomic features in the hot-spring red alga Cyanidioschyzon merolae.</title>
        <authorList>
            <person name="Nozaki H."/>
            <person name="Takano H."/>
            <person name="Misumi O."/>
            <person name="Terasawa K."/>
            <person name="Matsuzaki M."/>
            <person name="Maruyama S."/>
            <person name="Nishida K."/>
            <person name="Yagisawa F."/>
            <person name="Yoshida Y."/>
            <person name="Fujiwara T."/>
            <person name="Takio S."/>
            <person name="Tamura K."/>
            <person name="Chung S.J."/>
            <person name="Nakamura S."/>
            <person name="Kuroiwa H."/>
            <person name="Tanaka K."/>
            <person name="Sato N."/>
            <person name="Kuroiwa T."/>
        </authorList>
    </citation>
    <scope>NUCLEOTIDE SEQUENCE [LARGE SCALE GENOMIC DNA]</scope>
    <source>
        <strain evidence="2 3">10D</strain>
    </source>
</reference>
<dbReference type="GO" id="GO:0043022">
    <property type="term" value="F:ribosome binding"/>
    <property type="evidence" value="ECO:0007669"/>
    <property type="project" value="TreeGrafter"/>
</dbReference>
<dbReference type="GeneID" id="16996462"/>
<dbReference type="EMBL" id="AP006499">
    <property type="protein sequence ID" value="BAM82091.1"/>
    <property type="molecule type" value="Genomic_DNA"/>
</dbReference>
<dbReference type="InterPro" id="IPR011990">
    <property type="entry name" value="TPR-like_helical_dom_sf"/>
</dbReference>
<dbReference type="OrthoDB" id="10487192at2759"/>
<dbReference type="Proteomes" id="UP000007014">
    <property type="component" value="Chromosome 17"/>
</dbReference>
<dbReference type="GO" id="GO:0006614">
    <property type="term" value="P:SRP-dependent cotranslational protein targeting to membrane"/>
    <property type="evidence" value="ECO:0007669"/>
    <property type="project" value="InterPro"/>
</dbReference>
<feature type="compositionally biased region" description="Basic residues" evidence="1">
    <location>
        <begin position="601"/>
        <end position="615"/>
    </location>
</feature>
<name>M1UVN8_CYAM1</name>
<dbReference type="AlphaFoldDB" id="M1UVN8"/>
<evidence type="ECO:0000313" key="3">
    <source>
        <dbReference type="Proteomes" id="UP000007014"/>
    </source>
</evidence>
<evidence type="ECO:0000313" key="2">
    <source>
        <dbReference type="EMBL" id="BAM82091.1"/>
    </source>
</evidence>